<dbReference type="InterPro" id="IPR019533">
    <property type="entry name" value="Peptidase_S26"/>
</dbReference>
<dbReference type="GO" id="GO:0006465">
    <property type="term" value="P:signal peptide processing"/>
    <property type="evidence" value="ECO:0007669"/>
    <property type="project" value="InterPro"/>
</dbReference>
<dbReference type="PANTHER" id="PTHR47040">
    <property type="entry name" value="OSJNBA0068L06.9 PROTEIN"/>
    <property type="match status" value="1"/>
</dbReference>
<dbReference type="GO" id="GO:0004252">
    <property type="term" value="F:serine-type endopeptidase activity"/>
    <property type="evidence" value="ECO:0007669"/>
    <property type="project" value="InterPro"/>
</dbReference>
<dbReference type="PRINTS" id="PR00727">
    <property type="entry name" value="LEADERPTASE"/>
</dbReference>
<reference evidence="1 2" key="1">
    <citation type="journal article" date="2024" name="Nat. Commun.">
        <title>Phylogenomics reveals the evolutionary origins of lichenization in chlorophyte algae.</title>
        <authorList>
            <person name="Puginier C."/>
            <person name="Libourel C."/>
            <person name="Otte J."/>
            <person name="Skaloud P."/>
            <person name="Haon M."/>
            <person name="Grisel S."/>
            <person name="Petersen M."/>
            <person name="Berrin J.G."/>
            <person name="Delaux P.M."/>
            <person name="Dal Grande F."/>
            <person name="Keller J."/>
        </authorList>
    </citation>
    <scope>NUCLEOTIDE SEQUENCE [LARGE SCALE GENOMIC DNA]</scope>
    <source>
        <strain evidence="1 2">SAG 2523</strain>
    </source>
</reference>
<dbReference type="Gene3D" id="2.10.109.10">
    <property type="entry name" value="Umud Fragment, subunit A"/>
    <property type="match status" value="1"/>
</dbReference>
<comment type="caution">
    <text evidence="1">The sequence shown here is derived from an EMBL/GenBank/DDBJ whole genome shotgun (WGS) entry which is preliminary data.</text>
</comment>
<sequence>MSKASKPLRYWAARLRLGAEEAYAQLSSTSSTFPTAVQSGLEAYRKQLTGIISIGGTAMLPTLNRQAETSSEALERLLVRWLPRASGRSVFVGDVVAVQNTGSEGLFVRRVAAVEGDEMVTDSPEEKAFILPQGQCWVLADNEKLSHKEVTDSRSLGPLPFQQIAGRVLYALRSSTDHNVVENSDAAMAADGPVLQAELDLDELAAPER</sequence>
<dbReference type="EMBL" id="JALJOV010000085">
    <property type="protein sequence ID" value="KAK9867469.1"/>
    <property type="molecule type" value="Genomic_DNA"/>
</dbReference>
<evidence type="ECO:0000313" key="1">
    <source>
        <dbReference type="EMBL" id="KAK9867469.1"/>
    </source>
</evidence>
<dbReference type="AlphaFoldDB" id="A0AAW1TD71"/>
<evidence type="ECO:0000313" key="2">
    <source>
        <dbReference type="Proteomes" id="UP001485043"/>
    </source>
</evidence>
<dbReference type="PANTHER" id="PTHR47040:SF1">
    <property type="entry name" value="MITOCHONDRIAL ATP-INDEPENDENT INNER MEMBRANE PROTEASE SUBUNIT 2"/>
    <property type="match status" value="1"/>
</dbReference>
<dbReference type="InterPro" id="IPR036286">
    <property type="entry name" value="LexA/Signal_pep-like_sf"/>
</dbReference>
<name>A0AAW1TD71_9CHLO</name>
<accession>A0AAW1TD71</accession>
<evidence type="ECO:0008006" key="3">
    <source>
        <dbReference type="Google" id="ProtNLM"/>
    </source>
</evidence>
<keyword evidence="2" id="KW-1185">Reference proteome</keyword>
<dbReference type="GO" id="GO:0016020">
    <property type="term" value="C:membrane"/>
    <property type="evidence" value="ECO:0007669"/>
    <property type="project" value="InterPro"/>
</dbReference>
<gene>
    <name evidence="1" type="ORF">WJX84_002818</name>
</gene>
<dbReference type="InterPro" id="IPR053307">
    <property type="entry name" value="Mitochondrial_IM_protease"/>
</dbReference>
<proteinExistence type="predicted"/>
<dbReference type="InterPro" id="IPR000223">
    <property type="entry name" value="Pept_S26A_signal_pept_1"/>
</dbReference>
<dbReference type="Proteomes" id="UP001485043">
    <property type="component" value="Unassembled WGS sequence"/>
</dbReference>
<dbReference type="CDD" id="cd06530">
    <property type="entry name" value="S26_SPase_I"/>
    <property type="match status" value="1"/>
</dbReference>
<dbReference type="SUPFAM" id="SSF51306">
    <property type="entry name" value="LexA/Signal peptidase"/>
    <property type="match status" value="1"/>
</dbReference>
<protein>
    <recommendedName>
        <fullName evidence="3">Mitochondrial inner membrane protease subunit</fullName>
    </recommendedName>
</protein>
<organism evidence="1 2">
    <name type="scientific">Apatococcus fuscideae</name>
    <dbReference type="NCBI Taxonomy" id="2026836"/>
    <lineage>
        <taxon>Eukaryota</taxon>
        <taxon>Viridiplantae</taxon>
        <taxon>Chlorophyta</taxon>
        <taxon>core chlorophytes</taxon>
        <taxon>Trebouxiophyceae</taxon>
        <taxon>Chlorellales</taxon>
        <taxon>Chlorellaceae</taxon>
        <taxon>Apatococcus</taxon>
    </lineage>
</organism>